<evidence type="ECO:0000313" key="7">
    <source>
        <dbReference type="Proteomes" id="UP000235162"/>
    </source>
</evidence>
<dbReference type="Pfam" id="PF13409">
    <property type="entry name" value="GST_N_2"/>
    <property type="match status" value="1"/>
</dbReference>
<dbReference type="EC" id="2.5.1.18" evidence="1"/>
<dbReference type="InterPro" id="IPR036249">
    <property type="entry name" value="Thioredoxin-like_sf"/>
</dbReference>
<evidence type="ECO:0000256" key="3">
    <source>
        <dbReference type="ARBA" id="ARBA00047960"/>
    </source>
</evidence>
<dbReference type="GO" id="GO:0005737">
    <property type="term" value="C:cytoplasm"/>
    <property type="evidence" value="ECO:0007669"/>
    <property type="project" value="UniProtKB-ARBA"/>
</dbReference>
<dbReference type="InterPro" id="IPR004046">
    <property type="entry name" value="GST_C"/>
</dbReference>
<dbReference type="InterPro" id="IPR004045">
    <property type="entry name" value="Glutathione_S-Trfase_N"/>
</dbReference>
<proteinExistence type="predicted"/>
<evidence type="ECO:0000256" key="2">
    <source>
        <dbReference type="ARBA" id="ARBA00022679"/>
    </source>
</evidence>
<reference evidence="6 7" key="1">
    <citation type="submission" date="2018-01" db="EMBL/GenBank/DDBJ databases">
        <title>The draft genome sequence of Halioglobus japonicus S1-36.</title>
        <authorList>
            <person name="Du Z.-J."/>
            <person name="Shi M.-J."/>
        </authorList>
    </citation>
    <scope>NUCLEOTIDE SEQUENCE [LARGE SCALE GENOMIC DNA]</scope>
    <source>
        <strain evidence="6 7">S1-36</strain>
    </source>
</reference>
<comment type="caution">
    <text evidence="6">The sequence shown here is derived from an EMBL/GenBank/DDBJ whole genome shotgun (WGS) entry which is preliminary data.</text>
</comment>
<dbReference type="PROSITE" id="PS50404">
    <property type="entry name" value="GST_NTER"/>
    <property type="match status" value="1"/>
</dbReference>
<dbReference type="RefSeq" id="WP_084197921.1">
    <property type="nucleotide sequence ID" value="NZ_BMYL01000004.1"/>
</dbReference>
<keyword evidence="7" id="KW-1185">Reference proteome</keyword>
<dbReference type="SFLD" id="SFLDS00019">
    <property type="entry name" value="Glutathione_Transferase_(cytos"/>
    <property type="match status" value="1"/>
</dbReference>
<dbReference type="SUPFAM" id="SSF52833">
    <property type="entry name" value="Thioredoxin-like"/>
    <property type="match status" value="1"/>
</dbReference>
<dbReference type="AlphaFoldDB" id="A0AAP8MC32"/>
<name>A0AAP8MC32_9GAMM</name>
<dbReference type="SFLD" id="SFLDG01150">
    <property type="entry name" value="Main.1:_Beta-like"/>
    <property type="match status" value="1"/>
</dbReference>
<gene>
    <name evidence="6" type="ORF">C0029_16145</name>
</gene>
<dbReference type="EMBL" id="PKUR01000004">
    <property type="protein sequence ID" value="PLW85063.1"/>
    <property type="molecule type" value="Genomic_DNA"/>
</dbReference>
<dbReference type="CDD" id="cd03046">
    <property type="entry name" value="GST_N_GTT1_like"/>
    <property type="match status" value="1"/>
</dbReference>
<sequence length="213" mass="23866">MLTIHHLGVSQSDRVVWLMEELGLHYELKWYNRGEDFLAPAEFRALHPLGTAPIITDGDLVMAESTAIVEYISQRYGEGKLSVAIEDQDYPNYLYWMNFNNNFQSVLFMKMAYQAGGGDLVAGGQMVDVMLRREQGLYDYLEQRLGESEYLGAARFSCADIMAMFNLTSLEMLGARPVDESLPNTKAYVERICARPAYKKAMSIAGPAATPPA</sequence>
<keyword evidence="2" id="KW-0808">Transferase</keyword>
<dbReference type="Pfam" id="PF00043">
    <property type="entry name" value="GST_C"/>
    <property type="match status" value="1"/>
</dbReference>
<dbReference type="InterPro" id="IPR010987">
    <property type="entry name" value="Glutathione-S-Trfase_C-like"/>
</dbReference>
<protein>
    <recommendedName>
        <fullName evidence="1">glutathione transferase</fullName>
        <ecNumber evidence="1">2.5.1.18</ecNumber>
    </recommendedName>
</protein>
<evidence type="ECO:0000313" key="6">
    <source>
        <dbReference type="EMBL" id="PLW85063.1"/>
    </source>
</evidence>
<dbReference type="GO" id="GO:0004601">
    <property type="term" value="F:peroxidase activity"/>
    <property type="evidence" value="ECO:0007669"/>
    <property type="project" value="UniProtKB-ARBA"/>
</dbReference>
<dbReference type="SUPFAM" id="SSF47616">
    <property type="entry name" value="GST C-terminal domain-like"/>
    <property type="match status" value="1"/>
</dbReference>
<evidence type="ECO:0000259" key="4">
    <source>
        <dbReference type="PROSITE" id="PS50404"/>
    </source>
</evidence>
<dbReference type="KEGG" id="hja:BST95_01875"/>
<feature type="domain" description="GST N-terminal" evidence="4">
    <location>
        <begin position="1"/>
        <end position="80"/>
    </location>
</feature>
<dbReference type="Gene3D" id="3.40.30.10">
    <property type="entry name" value="Glutaredoxin"/>
    <property type="match status" value="1"/>
</dbReference>
<dbReference type="Gene3D" id="1.20.1050.10">
    <property type="match status" value="1"/>
</dbReference>
<dbReference type="GO" id="GO:0004364">
    <property type="term" value="F:glutathione transferase activity"/>
    <property type="evidence" value="ECO:0007669"/>
    <property type="project" value="UniProtKB-EC"/>
</dbReference>
<dbReference type="PANTHER" id="PTHR44051">
    <property type="entry name" value="GLUTATHIONE S-TRANSFERASE-RELATED"/>
    <property type="match status" value="1"/>
</dbReference>
<dbReference type="Proteomes" id="UP000235162">
    <property type="component" value="Unassembled WGS sequence"/>
</dbReference>
<evidence type="ECO:0000256" key="1">
    <source>
        <dbReference type="ARBA" id="ARBA00012452"/>
    </source>
</evidence>
<dbReference type="FunFam" id="3.40.30.10:FF:000156">
    <property type="entry name" value="Glutathione S-transferase 1"/>
    <property type="match status" value="1"/>
</dbReference>
<dbReference type="PANTHER" id="PTHR44051:SF9">
    <property type="entry name" value="GLUTATHIONE S-TRANSFERASE 1"/>
    <property type="match status" value="1"/>
</dbReference>
<evidence type="ECO:0000259" key="5">
    <source>
        <dbReference type="PROSITE" id="PS50405"/>
    </source>
</evidence>
<dbReference type="SFLD" id="SFLDG00358">
    <property type="entry name" value="Main_(cytGST)"/>
    <property type="match status" value="1"/>
</dbReference>
<dbReference type="PROSITE" id="PS50405">
    <property type="entry name" value="GST_CTER"/>
    <property type="match status" value="1"/>
</dbReference>
<comment type="catalytic activity">
    <reaction evidence="3">
        <text>RX + glutathione = an S-substituted glutathione + a halide anion + H(+)</text>
        <dbReference type="Rhea" id="RHEA:16437"/>
        <dbReference type="ChEBI" id="CHEBI:15378"/>
        <dbReference type="ChEBI" id="CHEBI:16042"/>
        <dbReference type="ChEBI" id="CHEBI:17792"/>
        <dbReference type="ChEBI" id="CHEBI:57925"/>
        <dbReference type="ChEBI" id="CHEBI:90779"/>
        <dbReference type="EC" id="2.5.1.18"/>
    </reaction>
</comment>
<dbReference type="InterPro" id="IPR040079">
    <property type="entry name" value="Glutathione_S-Trfase"/>
</dbReference>
<organism evidence="6 7">
    <name type="scientific">Halioglobus japonicus</name>
    <dbReference type="NCBI Taxonomy" id="930805"/>
    <lineage>
        <taxon>Bacteria</taxon>
        <taxon>Pseudomonadati</taxon>
        <taxon>Pseudomonadota</taxon>
        <taxon>Gammaproteobacteria</taxon>
        <taxon>Cellvibrionales</taxon>
        <taxon>Halieaceae</taxon>
        <taxon>Halioglobus</taxon>
    </lineage>
</organism>
<dbReference type="InterPro" id="IPR036282">
    <property type="entry name" value="Glutathione-S-Trfase_C_sf"/>
</dbReference>
<accession>A0AAP8MC32</accession>
<feature type="domain" description="GST C-terminal" evidence="5">
    <location>
        <begin position="86"/>
        <end position="212"/>
    </location>
</feature>